<protein>
    <submittedName>
        <fullName evidence="1">Uncharacterized protein</fullName>
    </submittedName>
</protein>
<evidence type="ECO:0000313" key="1">
    <source>
        <dbReference type="EMBL" id="KKM72989.1"/>
    </source>
</evidence>
<dbReference type="AlphaFoldDB" id="A0A0F9JT39"/>
<dbReference type="EMBL" id="LAZR01009375">
    <property type="protein sequence ID" value="KKM72989.1"/>
    <property type="molecule type" value="Genomic_DNA"/>
</dbReference>
<gene>
    <name evidence="1" type="ORF">LCGC14_1415020</name>
</gene>
<accession>A0A0F9JT39</accession>
<reference evidence="1" key="1">
    <citation type="journal article" date="2015" name="Nature">
        <title>Complex archaea that bridge the gap between prokaryotes and eukaryotes.</title>
        <authorList>
            <person name="Spang A."/>
            <person name="Saw J.H."/>
            <person name="Jorgensen S.L."/>
            <person name="Zaremba-Niedzwiedzka K."/>
            <person name="Martijn J."/>
            <person name="Lind A.E."/>
            <person name="van Eijk R."/>
            <person name="Schleper C."/>
            <person name="Guy L."/>
            <person name="Ettema T.J."/>
        </authorList>
    </citation>
    <scope>NUCLEOTIDE SEQUENCE</scope>
</reference>
<name>A0A0F9JT39_9ZZZZ</name>
<sequence>MANKVYVNPETAISWSDAGAGLVLDLGTTGGAADGVRVGAQKDLGASARSEWYEWRIKLDGFDTAPVVGETIDIYLSTSDGTVEDGDVGVADADATTPALKNCKHIGSVVVQTTTAGDNLQASGVCRIVARYVCPVIHNNTADKLLSTGDDHWFWLTPIPPELQ</sequence>
<proteinExistence type="predicted"/>
<organism evidence="1">
    <name type="scientific">marine sediment metagenome</name>
    <dbReference type="NCBI Taxonomy" id="412755"/>
    <lineage>
        <taxon>unclassified sequences</taxon>
        <taxon>metagenomes</taxon>
        <taxon>ecological metagenomes</taxon>
    </lineage>
</organism>
<comment type="caution">
    <text evidence="1">The sequence shown here is derived from an EMBL/GenBank/DDBJ whole genome shotgun (WGS) entry which is preliminary data.</text>
</comment>